<keyword evidence="1" id="KW-0812">Transmembrane</keyword>
<protein>
    <recommendedName>
        <fullName evidence="4">DUF4331 domain-containing protein</fullName>
    </recommendedName>
</protein>
<dbReference type="Pfam" id="PF14224">
    <property type="entry name" value="DUF4331"/>
    <property type="match status" value="2"/>
</dbReference>
<dbReference type="STRING" id="415425.SAMN05444363_1142"/>
<gene>
    <name evidence="2" type="ORF">SAMN05444363_1142</name>
</gene>
<accession>A0A1M6CX07</accession>
<feature type="transmembrane region" description="Helical" evidence="1">
    <location>
        <begin position="15"/>
        <end position="32"/>
    </location>
</feature>
<organism evidence="2 3">
    <name type="scientific">Flavobacterium terrae</name>
    <dbReference type="NCBI Taxonomy" id="415425"/>
    <lineage>
        <taxon>Bacteria</taxon>
        <taxon>Pseudomonadati</taxon>
        <taxon>Bacteroidota</taxon>
        <taxon>Flavobacteriia</taxon>
        <taxon>Flavobacteriales</taxon>
        <taxon>Flavobacteriaceae</taxon>
        <taxon>Flavobacterium</taxon>
    </lineage>
</organism>
<dbReference type="InterPro" id="IPR025566">
    <property type="entry name" value="DUF4331"/>
</dbReference>
<keyword evidence="3" id="KW-1185">Reference proteome</keyword>
<sequence length="253" mass="27261">MLTFWDLLFFLKKSYFFENRIETFAVSVVIIIKKTIKMKKTKQYVGLSLFAAVGLFLIAADHADAPAVTGNASDITDVYAFQGQDSNNLVFVVNSQGLLSPSATAMASFNENVLTEINIDNNNDNVEDLVIQAIKRGNKMYFFGPVAPGTAGTSSTIKTSAASGSVDISQYGQAPVIATNNGMKFFAGPRDDPFFFDLNQYKAILAGTATGFNNPGTDTFAGTNVLSTVIEVPKTALGTSSTVNVWVETKQKQ</sequence>
<reference evidence="3" key="1">
    <citation type="submission" date="2016-11" db="EMBL/GenBank/DDBJ databases">
        <authorList>
            <person name="Varghese N."/>
            <person name="Submissions S."/>
        </authorList>
    </citation>
    <scope>NUCLEOTIDE SEQUENCE [LARGE SCALE GENOMIC DNA]</scope>
    <source>
        <strain evidence="3">DSM 18829</strain>
    </source>
</reference>
<evidence type="ECO:0000313" key="2">
    <source>
        <dbReference type="EMBL" id="SHI65509.1"/>
    </source>
</evidence>
<feature type="transmembrane region" description="Helical" evidence="1">
    <location>
        <begin position="44"/>
        <end position="60"/>
    </location>
</feature>
<dbReference type="AlphaFoldDB" id="A0A1M6CX07"/>
<name>A0A1M6CX07_9FLAO</name>
<dbReference type="Proteomes" id="UP000184488">
    <property type="component" value="Unassembled WGS sequence"/>
</dbReference>
<evidence type="ECO:0008006" key="4">
    <source>
        <dbReference type="Google" id="ProtNLM"/>
    </source>
</evidence>
<dbReference type="EMBL" id="FQZI01000002">
    <property type="protein sequence ID" value="SHI65509.1"/>
    <property type="molecule type" value="Genomic_DNA"/>
</dbReference>
<proteinExistence type="predicted"/>
<keyword evidence="1" id="KW-1133">Transmembrane helix</keyword>
<keyword evidence="1" id="KW-0472">Membrane</keyword>
<evidence type="ECO:0000256" key="1">
    <source>
        <dbReference type="SAM" id="Phobius"/>
    </source>
</evidence>
<evidence type="ECO:0000313" key="3">
    <source>
        <dbReference type="Proteomes" id="UP000184488"/>
    </source>
</evidence>